<sequence length="75" mass="7858">MNITWTQEAIEGLGVRTDLKTALGIFGMGTTAGYKAAKRGDLPFPVLTIGRKYVVPVAGLLKALGIDADDKIPAA</sequence>
<organism evidence="1 2">
    <name type="scientific">Rhodococcus pseudokoreensis</name>
    <dbReference type="NCBI Taxonomy" id="2811421"/>
    <lineage>
        <taxon>Bacteria</taxon>
        <taxon>Bacillati</taxon>
        <taxon>Actinomycetota</taxon>
        <taxon>Actinomycetes</taxon>
        <taxon>Mycobacteriales</taxon>
        <taxon>Nocardiaceae</taxon>
        <taxon>Rhodococcus</taxon>
    </lineage>
</organism>
<protein>
    <submittedName>
        <fullName evidence="1">DNA-binding protein</fullName>
    </submittedName>
</protein>
<reference evidence="1 2" key="1">
    <citation type="journal article" date="2021" name="Microbiol. Resour. Announc.">
        <title>Complete Genome Sequences of Two Rhodococcus sp. Strains with Large and Linear Chromosomes, Isolated from Apple Rhizosphere.</title>
        <authorList>
            <person name="Benning S."/>
            <person name="Brugnone N."/>
            <person name="Siani R."/>
            <person name="Kublik S."/>
            <person name="Schloter M."/>
            <person name="Rad V."/>
        </authorList>
    </citation>
    <scope>NUCLEOTIDE SEQUENCE [LARGE SCALE GENOMIC DNA]</scope>
    <source>
        <strain evidence="1 2">R79</strain>
    </source>
</reference>
<dbReference type="Proteomes" id="UP000662986">
    <property type="component" value="Chromosome"/>
</dbReference>
<evidence type="ECO:0000313" key="1">
    <source>
        <dbReference type="EMBL" id="QSE95453.1"/>
    </source>
</evidence>
<dbReference type="GO" id="GO:0003677">
    <property type="term" value="F:DNA binding"/>
    <property type="evidence" value="ECO:0007669"/>
    <property type="project" value="UniProtKB-KW"/>
</dbReference>
<gene>
    <name evidence="1" type="ORF">JWS13_17585</name>
</gene>
<keyword evidence="2" id="KW-1185">Reference proteome</keyword>
<accession>A0A974WDB1</accession>
<evidence type="ECO:0000313" key="2">
    <source>
        <dbReference type="Proteomes" id="UP000662986"/>
    </source>
</evidence>
<keyword evidence="1" id="KW-0238">DNA-binding</keyword>
<reference evidence="1 2" key="2">
    <citation type="journal article" date="2022" name="Arch. Microbiol.">
        <title>Rhodococcus pseudokoreensis sp. nov. isolated from the rhizosphere of young M26 apple rootstocks.</title>
        <authorList>
            <person name="Kampfer P."/>
            <person name="Glaeser S.P."/>
            <person name="Blom J."/>
            <person name="Wolf J."/>
            <person name="Benning S."/>
            <person name="Schloter M."/>
            <person name="Neumann-Schaal M."/>
        </authorList>
    </citation>
    <scope>NUCLEOTIDE SEQUENCE [LARGE SCALE GENOMIC DNA]</scope>
    <source>
        <strain evidence="1 2">R79</strain>
    </source>
</reference>
<dbReference type="EMBL" id="CP070619">
    <property type="protein sequence ID" value="QSE95453.1"/>
    <property type="molecule type" value="Genomic_DNA"/>
</dbReference>
<name>A0A974WDB1_9NOCA</name>
<proteinExistence type="predicted"/>